<evidence type="ECO:0000256" key="2">
    <source>
        <dbReference type="ARBA" id="ARBA00009773"/>
    </source>
</evidence>
<evidence type="ECO:0000313" key="9">
    <source>
        <dbReference type="EMBL" id="MEL1243979.1"/>
    </source>
</evidence>
<evidence type="ECO:0000256" key="8">
    <source>
        <dbReference type="SAM" id="Phobius"/>
    </source>
</evidence>
<keyword evidence="5 8" id="KW-0812">Transmembrane</keyword>
<dbReference type="InterPro" id="IPR002549">
    <property type="entry name" value="AI-2E-like"/>
</dbReference>
<evidence type="ECO:0000256" key="1">
    <source>
        <dbReference type="ARBA" id="ARBA00004651"/>
    </source>
</evidence>
<evidence type="ECO:0000256" key="5">
    <source>
        <dbReference type="ARBA" id="ARBA00022692"/>
    </source>
</evidence>
<dbReference type="PANTHER" id="PTHR21716">
    <property type="entry name" value="TRANSMEMBRANE PROTEIN"/>
    <property type="match status" value="1"/>
</dbReference>
<proteinExistence type="inferred from homology"/>
<accession>A0ABU9HUZ1</accession>
<comment type="similarity">
    <text evidence="2">Belongs to the autoinducer-2 exporter (AI-2E) (TC 2.A.86) family.</text>
</comment>
<evidence type="ECO:0000256" key="4">
    <source>
        <dbReference type="ARBA" id="ARBA00022475"/>
    </source>
</evidence>
<dbReference type="RefSeq" id="WP_341696291.1">
    <property type="nucleotide sequence ID" value="NZ_JBBYHR010000003.1"/>
</dbReference>
<evidence type="ECO:0000256" key="3">
    <source>
        <dbReference type="ARBA" id="ARBA00022448"/>
    </source>
</evidence>
<keyword evidence="7 8" id="KW-0472">Membrane</keyword>
<keyword evidence="10" id="KW-1185">Reference proteome</keyword>
<dbReference type="EMBL" id="JBBYHR010000003">
    <property type="protein sequence ID" value="MEL1243979.1"/>
    <property type="molecule type" value="Genomic_DNA"/>
</dbReference>
<feature type="transmembrane region" description="Helical" evidence="8">
    <location>
        <begin position="232"/>
        <end position="258"/>
    </location>
</feature>
<comment type="subcellular location">
    <subcellularLocation>
        <location evidence="1">Cell membrane</location>
        <topology evidence="1">Multi-pass membrane protein</topology>
    </subcellularLocation>
</comment>
<evidence type="ECO:0000256" key="6">
    <source>
        <dbReference type="ARBA" id="ARBA00022989"/>
    </source>
</evidence>
<keyword evidence="6 8" id="KW-1133">Transmembrane helix</keyword>
<name>A0ABU9HUZ1_9FLAO</name>
<dbReference type="Proteomes" id="UP001464555">
    <property type="component" value="Unassembled WGS sequence"/>
</dbReference>
<feature type="transmembrane region" description="Helical" evidence="8">
    <location>
        <begin position="33"/>
        <end position="51"/>
    </location>
</feature>
<feature type="transmembrane region" description="Helical" evidence="8">
    <location>
        <begin position="204"/>
        <end position="226"/>
    </location>
</feature>
<organism evidence="9 10">
    <name type="scientific">Flavobacterium arundinis</name>
    <dbReference type="NCBI Taxonomy" id="3139143"/>
    <lineage>
        <taxon>Bacteria</taxon>
        <taxon>Pseudomonadati</taxon>
        <taxon>Bacteroidota</taxon>
        <taxon>Flavobacteriia</taxon>
        <taxon>Flavobacteriales</taxon>
        <taxon>Flavobacteriaceae</taxon>
        <taxon>Flavobacterium</taxon>
    </lineage>
</organism>
<feature type="transmembrane region" description="Helical" evidence="8">
    <location>
        <begin position="7"/>
        <end position="27"/>
    </location>
</feature>
<feature type="transmembrane region" description="Helical" evidence="8">
    <location>
        <begin position="63"/>
        <end position="89"/>
    </location>
</feature>
<gene>
    <name evidence="9" type="ORF">AAEO56_06875</name>
</gene>
<keyword evidence="4" id="KW-1003">Cell membrane</keyword>
<feature type="transmembrane region" description="Helical" evidence="8">
    <location>
        <begin position="153"/>
        <end position="170"/>
    </location>
</feature>
<dbReference type="PANTHER" id="PTHR21716:SF53">
    <property type="entry name" value="PERMEASE PERM-RELATED"/>
    <property type="match status" value="1"/>
</dbReference>
<protein>
    <submittedName>
        <fullName evidence="9">AI-2E family transporter</fullName>
    </submittedName>
</protein>
<comment type="caution">
    <text evidence="9">The sequence shown here is derived from an EMBL/GenBank/DDBJ whole genome shotgun (WGS) entry which is preliminary data.</text>
</comment>
<keyword evidence="3" id="KW-0813">Transport</keyword>
<reference evidence="9 10" key="1">
    <citation type="submission" date="2024-04" db="EMBL/GenBank/DDBJ databases">
        <title>Flavobacterium sp. DGU11 16S ribosomal RNA gene Genome sequencing and assembly.</title>
        <authorList>
            <person name="Park S."/>
        </authorList>
    </citation>
    <scope>NUCLEOTIDE SEQUENCE [LARGE SCALE GENOMIC DNA]</scope>
    <source>
        <strain evidence="9 10">DGU11</strain>
    </source>
</reference>
<sequence length="371" mass="41368">MRQTVQFPYYAKLALTLFIVIAITAILYIGQSVIIPLLMALLFAILLRPVANFMQTKMRMPHVLACLLTVILFVFFFAVIFYFISVQIIDMANDWNTMKANLMQHYHNLQEYVRDNFDLNKADQAKLIEKATDGSLDSGKQIVGTTLMSFSDTMMNMILVQVYIFLILLYRTHFIKFLCKLFDSKHHEKLQEILGTIKVSVQSYIIGLLIEFVIVSVLTAVGLMIIGVKYAILLGVITGLLNLIPYIGILIAGVLTIVASLTGTADTSIIVGIIVVNVVVQLIDNNLLVPMIVSSKVEINALASIVGIIIGGMLGGISGMFLAIPIMAIIKVIFDRIDAVEPWGYLLGDDLPRSFQWRKKRKPKPVDNPEV</sequence>
<evidence type="ECO:0000313" key="10">
    <source>
        <dbReference type="Proteomes" id="UP001464555"/>
    </source>
</evidence>
<dbReference type="Pfam" id="PF01594">
    <property type="entry name" value="AI-2E_transport"/>
    <property type="match status" value="1"/>
</dbReference>
<evidence type="ECO:0000256" key="7">
    <source>
        <dbReference type="ARBA" id="ARBA00023136"/>
    </source>
</evidence>
<feature type="transmembrane region" description="Helical" evidence="8">
    <location>
        <begin position="265"/>
        <end position="283"/>
    </location>
</feature>
<feature type="transmembrane region" description="Helical" evidence="8">
    <location>
        <begin position="303"/>
        <end position="330"/>
    </location>
</feature>